<reference evidence="2" key="1">
    <citation type="submission" date="2016-10" db="EMBL/GenBank/DDBJ databases">
        <authorList>
            <person name="Varghese N."/>
            <person name="Submissions S."/>
        </authorList>
    </citation>
    <scope>NUCLEOTIDE SEQUENCE [LARGE SCALE GENOMIC DNA]</scope>
    <source>
        <strain evidence="2">DSM 3669</strain>
    </source>
</reference>
<keyword evidence="2" id="KW-1185">Reference proteome</keyword>
<evidence type="ECO:0000313" key="1">
    <source>
        <dbReference type="EMBL" id="SFR09805.1"/>
    </source>
</evidence>
<dbReference type="EMBL" id="FOYM01000019">
    <property type="protein sequence ID" value="SFR09805.1"/>
    <property type="molecule type" value="Genomic_DNA"/>
</dbReference>
<protein>
    <submittedName>
        <fullName evidence="1">Uncharacterized protein</fullName>
    </submittedName>
</protein>
<name>A0A1I6DWI8_9FIRM</name>
<organism evidence="1 2">
    <name type="scientific">Desulfoscipio geothermicus DSM 3669</name>
    <dbReference type="NCBI Taxonomy" id="1121426"/>
    <lineage>
        <taxon>Bacteria</taxon>
        <taxon>Bacillati</taxon>
        <taxon>Bacillota</taxon>
        <taxon>Clostridia</taxon>
        <taxon>Eubacteriales</taxon>
        <taxon>Desulfallaceae</taxon>
        <taxon>Desulfoscipio</taxon>
    </lineage>
</organism>
<sequence>MFCQLDQVGQVLDIANAVRDALQEEFSETLNLYEYSRKAGSVAFGLLLLHDYDVFYKRGFININDKQCEHYWVEVFFDGEALILSAFVREESAPKKADFVLLPEDEAVSLYGLTGGRDVEWQQGDCEESVWRAVLNMLHIDKPLPEILDEIANLQ</sequence>
<evidence type="ECO:0000313" key="2">
    <source>
        <dbReference type="Proteomes" id="UP000199584"/>
    </source>
</evidence>
<gene>
    <name evidence="1" type="ORF">SAMN05660706_11964</name>
</gene>
<dbReference type="RefSeq" id="WP_092484545.1">
    <property type="nucleotide sequence ID" value="NZ_FOYM01000019.1"/>
</dbReference>
<accession>A0A1I6DWI8</accession>
<dbReference type="STRING" id="39060.SAMN05660706_11964"/>
<proteinExistence type="predicted"/>
<dbReference type="Proteomes" id="UP000199584">
    <property type="component" value="Unassembled WGS sequence"/>
</dbReference>
<dbReference type="AlphaFoldDB" id="A0A1I6DWI8"/>
<dbReference type="OrthoDB" id="1786967at2"/>